<feature type="active site" description="Proton acceptor" evidence="18">
    <location>
        <position position="362"/>
    </location>
</feature>
<evidence type="ECO:0000256" key="15">
    <source>
        <dbReference type="ARBA" id="ARBA00048247"/>
    </source>
</evidence>
<dbReference type="Gene3D" id="3.90.550.10">
    <property type="entry name" value="Spore Coat Polysaccharide Biosynthesis Protein SpsA, Chain A"/>
    <property type="match status" value="1"/>
</dbReference>
<keyword evidence="8 18" id="KW-0677">Repeat</keyword>
<dbReference type="PANTHER" id="PTHR43584:SF3">
    <property type="entry name" value="BIFUNCTIONAL PROTEIN GLMU"/>
    <property type="match status" value="1"/>
</dbReference>
<dbReference type="Proteomes" id="UP001054820">
    <property type="component" value="Chromosome"/>
</dbReference>
<keyword evidence="10 18" id="KW-0133">Cell shape</keyword>
<evidence type="ECO:0000256" key="9">
    <source>
        <dbReference type="ARBA" id="ARBA00022842"/>
    </source>
</evidence>
<keyword evidence="14 18" id="KW-0961">Cell wall biogenesis/degradation</keyword>
<feature type="region of interest" description="Pyrophosphorylase" evidence="18">
    <location>
        <begin position="1"/>
        <end position="228"/>
    </location>
</feature>
<dbReference type="Pfam" id="PF12804">
    <property type="entry name" value="NTP_transf_3"/>
    <property type="match status" value="1"/>
</dbReference>
<feature type="binding site" evidence="18">
    <location>
        <position position="350"/>
    </location>
    <ligand>
        <name>UDP-N-acetyl-alpha-D-glucosamine</name>
        <dbReference type="ChEBI" id="CHEBI:57705"/>
    </ligand>
</feature>
<evidence type="ECO:0000256" key="4">
    <source>
        <dbReference type="ARBA" id="ARBA00022490"/>
    </source>
</evidence>
<evidence type="ECO:0000256" key="11">
    <source>
        <dbReference type="ARBA" id="ARBA00022984"/>
    </source>
</evidence>
<evidence type="ECO:0000256" key="2">
    <source>
        <dbReference type="ARBA" id="ARBA00007707"/>
    </source>
</evidence>
<comment type="catalytic activity">
    <reaction evidence="16 18">
        <text>N-acetyl-alpha-D-glucosamine 1-phosphate + UTP + H(+) = UDP-N-acetyl-alpha-D-glucosamine + diphosphate</text>
        <dbReference type="Rhea" id="RHEA:13509"/>
        <dbReference type="ChEBI" id="CHEBI:15378"/>
        <dbReference type="ChEBI" id="CHEBI:33019"/>
        <dbReference type="ChEBI" id="CHEBI:46398"/>
        <dbReference type="ChEBI" id="CHEBI:57705"/>
        <dbReference type="ChEBI" id="CHEBI:57776"/>
        <dbReference type="EC" id="2.7.7.23"/>
    </reaction>
</comment>
<evidence type="ECO:0000259" key="21">
    <source>
        <dbReference type="Pfam" id="PF25087"/>
    </source>
</evidence>
<comment type="pathway">
    <text evidence="18">Nucleotide-sugar biosynthesis; UDP-N-acetyl-alpha-D-glucosamine biosynthesis; UDP-N-acetyl-alpha-D-glucosamine from N-acetyl-alpha-D-glucosamine 1-phosphate: step 1/1.</text>
</comment>
<keyword evidence="12 18" id="KW-0511">Multifunctional enzyme</keyword>
<dbReference type="InterPro" id="IPR029044">
    <property type="entry name" value="Nucleotide-diphossugar_trans"/>
</dbReference>
<evidence type="ECO:0000256" key="1">
    <source>
        <dbReference type="ARBA" id="ARBA00004496"/>
    </source>
</evidence>
<feature type="binding site" evidence="18">
    <location>
        <position position="404"/>
    </location>
    <ligand>
        <name>acetyl-CoA</name>
        <dbReference type="ChEBI" id="CHEBI:57288"/>
    </ligand>
</feature>
<dbReference type="CDD" id="cd03353">
    <property type="entry name" value="LbH_GlmU_C"/>
    <property type="match status" value="1"/>
</dbReference>
<feature type="binding site" evidence="18">
    <location>
        <position position="376"/>
    </location>
    <ligand>
        <name>UDP-N-acetyl-alpha-D-glucosamine</name>
        <dbReference type="ChEBI" id="CHEBI:57705"/>
    </ligand>
</feature>
<comment type="catalytic activity">
    <reaction evidence="15 18">
        <text>alpha-D-glucosamine 1-phosphate + acetyl-CoA = N-acetyl-alpha-D-glucosamine 1-phosphate + CoA + H(+)</text>
        <dbReference type="Rhea" id="RHEA:13725"/>
        <dbReference type="ChEBI" id="CHEBI:15378"/>
        <dbReference type="ChEBI" id="CHEBI:57287"/>
        <dbReference type="ChEBI" id="CHEBI:57288"/>
        <dbReference type="ChEBI" id="CHEBI:57776"/>
        <dbReference type="ChEBI" id="CHEBI:58516"/>
        <dbReference type="EC" id="2.3.1.157"/>
    </reaction>
</comment>
<feature type="binding site" evidence="18">
    <location>
        <position position="332"/>
    </location>
    <ligand>
        <name>UDP-N-acetyl-alpha-D-glucosamine</name>
        <dbReference type="ChEBI" id="CHEBI:57705"/>
    </ligand>
</feature>
<feature type="binding site" evidence="18">
    <location>
        <position position="226"/>
    </location>
    <ligand>
        <name>Mg(2+)</name>
        <dbReference type="ChEBI" id="CHEBI:18420"/>
    </ligand>
</feature>
<dbReference type="InterPro" id="IPR056729">
    <property type="entry name" value="GMPPB_C"/>
</dbReference>
<comment type="pathway">
    <text evidence="18">Bacterial outer membrane biogenesis; LPS lipid A biosynthesis.</text>
</comment>
<evidence type="ECO:0000256" key="5">
    <source>
        <dbReference type="ARBA" id="ARBA00022679"/>
    </source>
</evidence>
<dbReference type="RefSeq" id="WP_237261894.1">
    <property type="nucleotide sequence ID" value="NZ_AP024202.1"/>
</dbReference>
<dbReference type="InterPro" id="IPR011004">
    <property type="entry name" value="Trimer_LpxA-like_sf"/>
</dbReference>
<comment type="cofactor">
    <cofactor evidence="18">
        <name>Mg(2+)</name>
        <dbReference type="ChEBI" id="CHEBI:18420"/>
    </cofactor>
    <text evidence="18">Binds 1 Mg(2+) ion per subunit.</text>
</comment>
<evidence type="ECO:0000256" key="17">
    <source>
        <dbReference type="ARBA" id="ARBA00049628"/>
    </source>
</evidence>
<dbReference type="EC" id="2.7.7.23" evidence="18"/>
<feature type="region of interest" description="Disordered" evidence="19">
    <location>
        <begin position="425"/>
        <end position="454"/>
    </location>
</feature>
<evidence type="ECO:0000256" key="19">
    <source>
        <dbReference type="SAM" id="MobiDB-lite"/>
    </source>
</evidence>
<feature type="binding site" evidence="18">
    <location>
        <position position="379"/>
    </location>
    <ligand>
        <name>acetyl-CoA</name>
        <dbReference type="ChEBI" id="CHEBI:57288"/>
    </ligand>
</feature>
<dbReference type="SUPFAM" id="SSF53448">
    <property type="entry name" value="Nucleotide-diphospho-sugar transferases"/>
    <property type="match status" value="1"/>
</dbReference>
<dbReference type="EC" id="2.3.1.157" evidence="18"/>
<dbReference type="Pfam" id="PF25087">
    <property type="entry name" value="GMPPB_C"/>
    <property type="match status" value="1"/>
</dbReference>
<comment type="similarity">
    <text evidence="3 18">In the N-terminal section; belongs to the N-acetylglucosamine-1-phosphate uridyltransferase family.</text>
</comment>
<dbReference type="InterPro" id="IPR038009">
    <property type="entry name" value="GlmU_C_LbH"/>
</dbReference>
<dbReference type="PANTHER" id="PTHR43584">
    <property type="entry name" value="NUCLEOTIDYL TRANSFERASE"/>
    <property type="match status" value="1"/>
</dbReference>
<comment type="subunit">
    <text evidence="18">Homotrimer.</text>
</comment>
<evidence type="ECO:0000256" key="13">
    <source>
        <dbReference type="ARBA" id="ARBA00023315"/>
    </source>
</evidence>
<dbReference type="InterPro" id="IPR025877">
    <property type="entry name" value="MobA-like_NTP_Trfase"/>
</dbReference>
<evidence type="ECO:0000256" key="8">
    <source>
        <dbReference type="ARBA" id="ARBA00022737"/>
    </source>
</evidence>
<evidence type="ECO:0000256" key="3">
    <source>
        <dbReference type="ARBA" id="ARBA00007947"/>
    </source>
</evidence>
<protein>
    <recommendedName>
        <fullName evidence="18">Bifunctional protein GlmU</fullName>
    </recommendedName>
    <domain>
        <recommendedName>
            <fullName evidence="18">UDP-N-acetylglucosamine pyrophosphorylase</fullName>
            <ecNumber evidence="18">2.7.7.23</ecNumber>
        </recommendedName>
        <alternativeName>
            <fullName evidence="18">N-acetylglucosamine-1-phosphate uridyltransferase</fullName>
        </alternativeName>
    </domain>
    <domain>
        <recommendedName>
            <fullName evidence="18">Glucosamine-1-phosphate N-acetyltransferase</fullName>
            <ecNumber evidence="18">2.3.1.157</ecNumber>
        </recommendedName>
    </domain>
</protein>
<dbReference type="NCBIfam" id="TIGR01173">
    <property type="entry name" value="glmU"/>
    <property type="match status" value="1"/>
</dbReference>
<evidence type="ECO:0000256" key="7">
    <source>
        <dbReference type="ARBA" id="ARBA00022723"/>
    </source>
</evidence>
<feature type="binding site" evidence="18">
    <location>
        <position position="153"/>
    </location>
    <ligand>
        <name>UDP-N-acetyl-alpha-D-glucosamine</name>
        <dbReference type="ChEBI" id="CHEBI:57705"/>
    </ligand>
</feature>
<feature type="binding site" evidence="18">
    <location>
        <position position="365"/>
    </location>
    <ligand>
        <name>UDP-N-acetyl-alpha-D-glucosamine</name>
        <dbReference type="ChEBI" id="CHEBI:57705"/>
    </ligand>
</feature>
<dbReference type="CDD" id="cd02540">
    <property type="entry name" value="GT2_GlmU_N_bac"/>
    <property type="match status" value="1"/>
</dbReference>
<feature type="binding site" evidence="18">
    <location>
        <position position="102"/>
    </location>
    <ligand>
        <name>Mg(2+)</name>
        <dbReference type="ChEBI" id="CHEBI:18420"/>
    </ligand>
</feature>
<dbReference type="Pfam" id="PF00132">
    <property type="entry name" value="Hexapep"/>
    <property type="match status" value="1"/>
</dbReference>
<feature type="binding site" evidence="18">
    <location>
        <position position="168"/>
    </location>
    <ligand>
        <name>UDP-N-acetyl-alpha-D-glucosamine</name>
        <dbReference type="ChEBI" id="CHEBI:57705"/>
    </ligand>
</feature>
<evidence type="ECO:0000313" key="22">
    <source>
        <dbReference type="EMBL" id="BCN94433.1"/>
    </source>
</evidence>
<dbReference type="HAMAP" id="MF_01631">
    <property type="entry name" value="GlmU"/>
    <property type="match status" value="1"/>
</dbReference>
<feature type="domain" description="MobA-like NTP transferase" evidence="20">
    <location>
        <begin position="5"/>
        <end position="119"/>
    </location>
</feature>
<keyword evidence="9 18" id="KW-0460">Magnesium</keyword>
<comment type="function">
    <text evidence="17 18">Catalyzes the last two sequential reactions in the de novo biosynthetic pathway for UDP-N-acetylglucosamine (UDP-GlcNAc). The C-terminal domain catalyzes the transfer of acetyl group from acetyl coenzyme A to glucosamine-1-phosphate (GlcN-1-P) to produce N-acetylglucosamine-1-phosphate (GlcNAc-1-P), which is converted into UDP-GlcNAc by the transfer of uridine 5-monophosphate (from uridine 5-triphosphate), a reaction catalyzed by the N-terminal domain.</text>
</comment>
<feature type="binding site" evidence="18">
    <location>
        <position position="22"/>
    </location>
    <ligand>
        <name>UDP-N-acetyl-alpha-D-glucosamine</name>
        <dbReference type="ChEBI" id="CHEBI:57705"/>
    </ligand>
</feature>
<feature type="binding site" evidence="18">
    <location>
        <position position="226"/>
    </location>
    <ligand>
        <name>UDP-N-acetyl-alpha-D-glucosamine</name>
        <dbReference type="ChEBI" id="CHEBI:57705"/>
    </ligand>
</feature>
<evidence type="ECO:0000256" key="6">
    <source>
        <dbReference type="ARBA" id="ARBA00022695"/>
    </source>
</evidence>
<comment type="subcellular location">
    <subcellularLocation>
        <location evidence="1 18">Cytoplasm</location>
    </subcellularLocation>
</comment>
<feature type="binding site" evidence="18">
    <location>
        <position position="439"/>
    </location>
    <ligand>
        <name>acetyl-CoA</name>
        <dbReference type="ChEBI" id="CHEBI:57288"/>
    </ligand>
</feature>
<evidence type="ECO:0000256" key="14">
    <source>
        <dbReference type="ARBA" id="ARBA00023316"/>
    </source>
</evidence>
<keyword evidence="6 18" id="KW-0548">Nucleotidyltransferase</keyword>
<keyword evidence="11 18" id="KW-0573">Peptidoglycan synthesis</keyword>
<gene>
    <name evidence="18 22" type="primary">glmU</name>
    <name evidence="22" type="ORF">THMIRHAM_22180</name>
</gene>
<feature type="binding site" evidence="18">
    <location>
        <begin position="78"/>
        <end position="79"/>
    </location>
    <ligand>
        <name>UDP-N-acetyl-alpha-D-glucosamine</name>
        <dbReference type="ChEBI" id="CHEBI:57705"/>
    </ligand>
</feature>
<dbReference type="SUPFAM" id="SSF51161">
    <property type="entry name" value="Trimeric LpxA-like enzymes"/>
    <property type="match status" value="1"/>
</dbReference>
<feature type="domain" description="Mannose-1-phosphate guanyltransferase C-terminal" evidence="21">
    <location>
        <begin position="265"/>
        <end position="344"/>
    </location>
</feature>
<name>A0ABN6CZC4_9GAMM</name>
<feature type="binding site" evidence="18">
    <location>
        <begin position="385"/>
        <end position="386"/>
    </location>
    <ligand>
        <name>acetyl-CoA</name>
        <dbReference type="ChEBI" id="CHEBI:57288"/>
    </ligand>
</feature>
<dbReference type="InterPro" id="IPR050065">
    <property type="entry name" value="GlmU-like"/>
</dbReference>
<evidence type="ECO:0000259" key="20">
    <source>
        <dbReference type="Pfam" id="PF12804"/>
    </source>
</evidence>
<evidence type="ECO:0000256" key="18">
    <source>
        <dbReference type="HAMAP-Rule" id="MF_01631"/>
    </source>
</evidence>
<feature type="region of interest" description="Linker" evidence="18">
    <location>
        <begin position="229"/>
        <end position="249"/>
    </location>
</feature>
<evidence type="ECO:0000256" key="12">
    <source>
        <dbReference type="ARBA" id="ARBA00023268"/>
    </source>
</evidence>
<proteinExistence type="inferred from homology"/>
<dbReference type="InterPro" id="IPR001451">
    <property type="entry name" value="Hexapep"/>
</dbReference>
<keyword evidence="4 18" id="KW-0963">Cytoplasm</keyword>
<evidence type="ECO:0000256" key="10">
    <source>
        <dbReference type="ARBA" id="ARBA00022960"/>
    </source>
</evidence>
<keyword evidence="5 18" id="KW-0808">Transferase</keyword>
<evidence type="ECO:0000256" key="16">
    <source>
        <dbReference type="ARBA" id="ARBA00048493"/>
    </source>
</evidence>
<comment type="similarity">
    <text evidence="2 18">In the C-terminal section; belongs to the transferase hexapeptide repeat family.</text>
</comment>
<accession>A0ABN6CZC4</accession>
<dbReference type="Gene3D" id="2.160.10.10">
    <property type="entry name" value="Hexapeptide repeat proteins"/>
    <property type="match status" value="1"/>
</dbReference>
<feature type="region of interest" description="N-acetyltransferase" evidence="18">
    <location>
        <begin position="250"/>
        <end position="454"/>
    </location>
</feature>
<evidence type="ECO:0000313" key="23">
    <source>
        <dbReference type="Proteomes" id="UP001054820"/>
    </source>
</evidence>
<organism evidence="22 23">
    <name type="scientific">Thiomicrorhabdus immobilis</name>
    <dbReference type="NCBI Taxonomy" id="2791037"/>
    <lineage>
        <taxon>Bacteria</taxon>
        <taxon>Pseudomonadati</taxon>
        <taxon>Pseudomonadota</taxon>
        <taxon>Gammaproteobacteria</taxon>
        <taxon>Thiotrichales</taxon>
        <taxon>Piscirickettsiaceae</taxon>
        <taxon>Thiomicrorhabdus</taxon>
    </lineage>
</organism>
<comment type="pathway">
    <text evidence="18">Nucleotide-sugar biosynthesis; UDP-N-acetyl-alpha-D-glucosamine biosynthesis; N-acetyl-alpha-D-glucosamine 1-phosphate from alpha-D-glucosamine 6-phosphate (route II): step 2/2.</text>
</comment>
<feature type="binding site" evidence="18">
    <location>
        <position position="138"/>
    </location>
    <ligand>
        <name>UDP-N-acetyl-alpha-D-glucosamine</name>
        <dbReference type="ChEBI" id="CHEBI:57705"/>
    </ligand>
</feature>
<reference evidence="22" key="1">
    <citation type="journal article" date="2022" name="Arch. Microbiol.">
        <title>Thiomicrorhabdus immobilis sp. nov., a mesophilic sulfur-oxidizing bacterium isolated from sediment of a brackish lake in northern Japan.</title>
        <authorList>
            <person name="Kojima H."/>
            <person name="Mochizuki J."/>
            <person name="Kanda M."/>
            <person name="Watanabe T."/>
            <person name="Fukui M."/>
        </authorList>
    </citation>
    <scope>NUCLEOTIDE SEQUENCE</scope>
    <source>
        <strain evidence="22">Am19</strain>
    </source>
</reference>
<keyword evidence="7 18" id="KW-0479">Metal-binding</keyword>
<keyword evidence="23" id="KW-1185">Reference proteome</keyword>
<feature type="binding site" evidence="18">
    <location>
        <begin position="100"/>
        <end position="102"/>
    </location>
    <ligand>
        <name>UDP-N-acetyl-alpha-D-glucosamine</name>
        <dbReference type="ChEBI" id="CHEBI:57705"/>
    </ligand>
</feature>
<keyword evidence="13 18" id="KW-0012">Acyltransferase</keyword>
<feature type="binding site" evidence="18">
    <location>
        <position position="73"/>
    </location>
    <ligand>
        <name>UDP-N-acetyl-alpha-D-glucosamine</name>
        <dbReference type="ChEBI" id="CHEBI:57705"/>
    </ligand>
</feature>
<dbReference type="EMBL" id="AP024202">
    <property type="protein sequence ID" value="BCN94433.1"/>
    <property type="molecule type" value="Genomic_DNA"/>
</dbReference>
<sequence length="454" mass="48963">MALKVVILAAGKGTRMRSKLPKVLQPLAQKSLLQHVIDTAESLNSDSVITVIGHGAELVELRVAGDNLSFVMQEQQLGTGHAVQMASHLVNPDDTVLILYGDVPLTSLQTLQDLLSLVSEIHPLALLTINLANPMGYGRIVRDQHNVVQAIVEQKDASAEQLIISEVNTGIMAVKGQQLNQWLSQLSSDNAQGEFYLTDIIAMAVDDGFTVQTTQPISEIEVLGVNDKVQLQDLERRYQKEQAIKLMQAGVTLIDAARIDVRGIVKANADVEIDVNVIFEGHVELGENVKIGANCFLKDVKVADNSVIHPFSHLEDCIIGCDCIIGPYARLRPGTQLGNAAKIGNFVETKKAIIGEGSKVNHLSYIGDTQMGRDVNIGAGTITCNYDGVNKHKTMIGDRVFVGSDSQLVAPVTIGDDATIGAGSTVTKDAPESQLTLSRSKQLTIPSWQKPSKK</sequence>
<feature type="binding site" evidence="18">
    <location>
        <begin position="8"/>
        <end position="11"/>
    </location>
    <ligand>
        <name>UDP-N-acetyl-alpha-D-glucosamine</name>
        <dbReference type="ChEBI" id="CHEBI:57705"/>
    </ligand>
</feature>
<dbReference type="InterPro" id="IPR005882">
    <property type="entry name" value="Bifunctional_GlmU"/>
</dbReference>
<feature type="binding site" evidence="18">
    <location>
        <position position="422"/>
    </location>
    <ligand>
        <name>acetyl-CoA</name>
        <dbReference type="ChEBI" id="CHEBI:57288"/>
    </ligand>
</feature>